<sequence>MEKCQTTIYFEICNIEVSVVFTRSYVCQNFLNKVNKYLMDKEIIKEIANKNILHWNYRDWCSVPRELQEHGKDVEEIYLRYNDLLLLPVWFCDLTNLTNLYLAGNGLLFVPNNICDLYKLKTLELSHNQIKYLPENIVTLVRLNYLLIDNNLIGYLPDDIGRLTALYTFHINDNKIKQLPPSLSACVSLRELCMHNNQLTTIPSGVVSLPNLEIVTLHRNNLLYLPPVGFNLRTKMTIYDNPHLNYLTFPVAEMIMPPHYTLQDFETHFICGCGGLNQIEDFPNLSNTIINVVDYNSNLIMPVGITKVCSDFCVPSLNELSLRNVFNLLKSDKSCDLIREIPACLQYVLMKGPSAECSVCKLSLFKEVILWVFLHYNISNSSKFYSVTFLCSSKCALYLRRTSLNYICKVRWVKLQ</sequence>
<evidence type="ECO:0000256" key="2">
    <source>
        <dbReference type="ARBA" id="ARBA00022737"/>
    </source>
</evidence>
<dbReference type="Gene3D" id="3.80.10.10">
    <property type="entry name" value="Ribonuclease Inhibitor"/>
    <property type="match status" value="1"/>
</dbReference>
<dbReference type="Pfam" id="PF00560">
    <property type="entry name" value="LRR_1"/>
    <property type="match status" value="1"/>
</dbReference>
<dbReference type="InterPro" id="IPR001611">
    <property type="entry name" value="Leu-rich_rpt"/>
</dbReference>
<dbReference type="SMART" id="SM00369">
    <property type="entry name" value="LRR_TYP"/>
    <property type="match status" value="5"/>
</dbReference>
<evidence type="ECO:0008006" key="4">
    <source>
        <dbReference type="Google" id="ProtNLM"/>
    </source>
</evidence>
<evidence type="ECO:0000313" key="3">
    <source>
        <dbReference type="EMBL" id="JAS32256.1"/>
    </source>
</evidence>
<gene>
    <name evidence="3" type="ORF">g.12402</name>
</gene>
<dbReference type="PANTHER" id="PTHR48051">
    <property type="match status" value="1"/>
</dbReference>
<protein>
    <recommendedName>
        <fullName evidence="4">Leucine-rich repeat-containing protein 28</fullName>
    </recommendedName>
</protein>
<organism evidence="3">
    <name type="scientific">Clastoptera arizonana</name>
    <name type="common">Arizona spittle bug</name>
    <dbReference type="NCBI Taxonomy" id="38151"/>
    <lineage>
        <taxon>Eukaryota</taxon>
        <taxon>Metazoa</taxon>
        <taxon>Ecdysozoa</taxon>
        <taxon>Arthropoda</taxon>
        <taxon>Hexapoda</taxon>
        <taxon>Insecta</taxon>
        <taxon>Pterygota</taxon>
        <taxon>Neoptera</taxon>
        <taxon>Paraneoptera</taxon>
        <taxon>Hemiptera</taxon>
        <taxon>Auchenorrhyncha</taxon>
        <taxon>Cercopoidea</taxon>
        <taxon>Clastopteridae</taxon>
        <taxon>Clastoptera</taxon>
    </lineage>
</organism>
<dbReference type="SUPFAM" id="SSF52058">
    <property type="entry name" value="L domain-like"/>
    <property type="match status" value="1"/>
</dbReference>
<dbReference type="PANTHER" id="PTHR48051:SF1">
    <property type="entry name" value="RAS SUPPRESSOR PROTEIN 1"/>
    <property type="match status" value="1"/>
</dbReference>
<dbReference type="GO" id="GO:0005737">
    <property type="term" value="C:cytoplasm"/>
    <property type="evidence" value="ECO:0007669"/>
    <property type="project" value="TreeGrafter"/>
</dbReference>
<keyword evidence="1" id="KW-0433">Leucine-rich repeat</keyword>
<keyword evidence="2" id="KW-0677">Repeat</keyword>
<dbReference type="InterPro" id="IPR032675">
    <property type="entry name" value="LRR_dom_sf"/>
</dbReference>
<dbReference type="AlphaFoldDB" id="A0A1B6E2U8"/>
<name>A0A1B6E2U8_9HEMI</name>
<dbReference type="InterPro" id="IPR050216">
    <property type="entry name" value="LRR_domain-containing"/>
</dbReference>
<dbReference type="InterPro" id="IPR003591">
    <property type="entry name" value="Leu-rich_rpt_typical-subtyp"/>
</dbReference>
<dbReference type="PROSITE" id="PS51450">
    <property type="entry name" value="LRR"/>
    <property type="match status" value="1"/>
</dbReference>
<dbReference type="EMBL" id="GEDC01005042">
    <property type="protein sequence ID" value="JAS32256.1"/>
    <property type="molecule type" value="Transcribed_RNA"/>
</dbReference>
<accession>A0A1B6E2U8</accession>
<reference evidence="3" key="1">
    <citation type="submission" date="2015-12" db="EMBL/GenBank/DDBJ databases">
        <title>De novo transcriptome assembly of four potential Pierce s Disease insect vectors from Arizona vineyards.</title>
        <authorList>
            <person name="Tassone E.E."/>
        </authorList>
    </citation>
    <scope>NUCLEOTIDE SEQUENCE</scope>
</reference>
<evidence type="ECO:0000256" key="1">
    <source>
        <dbReference type="ARBA" id="ARBA00022614"/>
    </source>
</evidence>
<proteinExistence type="predicted"/>